<protein>
    <submittedName>
        <fullName evidence="2">Uncharacterized protein</fullName>
    </submittedName>
</protein>
<accession>A0A8J8NUE9</accession>
<evidence type="ECO:0000313" key="2">
    <source>
        <dbReference type="EMBL" id="TNV80440.1"/>
    </source>
</evidence>
<dbReference type="AlphaFoldDB" id="A0A8J8NUE9"/>
<gene>
    <name evidence="2" type="ORF">FGO68_gene16505</name>
</gene>
<evidence type="ECO:0000256" key="1">
    <source>
        <dbReference type="SAM" id="MobiDB-lite"/>
    </source>
</evidence>
<feature type="region of interest" description="Disordered" evidence="1">
    <location>
        <begin position="1"/>
        <end position="41"/>
    </location>
</feature>
<feature type="region of interest" description="Disordered" evidence="1">
    <location>
        <begin position="67"/>
        <end position="91"/>
    </location>
</feature>
<sequence>MENKRSEFLSKVSTRNAKDKQPVKPSNPHQDTQASSPPSLIPRDFVTHILQKSSVVQAEAKGQLAETLNNSVTGGQSQGMLPRKGLKQGMPQQLSLSTMIGSSSVSRNTEVHSTKMKSMSGVAYIRTQKRIDREFERLLLPSKQRGGSHLPAQASLELSLPSHKLPQIETHLKSLSPDCKQTPVRVKPYVNLAGPGDYNTAPGFGSVQKVTWRRNSPSFTFSSGRENNVRQFISKEYLTVSQLSANICQEFPWLREQ</sequence>
<dbReference type="Proteomes" id="UP000785679">
    <property type="component" value="Unassembled WGS sequence"/>
</dbReference>
<reference evidence="2" key="1">
    <citation type="submission" date="2019-06" db="EMBL/GenBank/DDBJ databases">
        <authorList>
            <person name="Zheng W."/>
        </authorList>
    </citation>
    <scope>NUCLEOTIDE SEQUENCE</scope>
    <source>
        <strain evidence="2">QDHG01</strain>
    </source>
</reference>
<feature type="compositionally biased region" description="Polar residues" evidence="1">
    <location>
        <begin position="27"/>
        <end position="38"/>
    </location>
</feature>
<feature type="compositionally biased region" description="Polar residues" evidence="1">
    <location>
        <begin position="67"/>
        <end position="79"/>
    </location>
</feature>
<keyword evidence="3" id="KW-1185">Reference proteome</keyword>
<name>A0A8J8NUE9_HALGN</name>
<evidence type="ECO:0000313" key="3">
    <source>
        <dbReference type="Proteomes" id="UP000785679"/>
    </source>
</evidence>
<organism evidence="2 3">
    <name type="scientific">Halteria grandinella</name>
    <dbReference type="NCBI Taxonomy" id="5974"/>
    <lineage>
        <taxon>Eukaryota</taxon>
        <taxon>Sar</taxon>
        <taxon>Alveolata</taxon>
        <taxon>Ciliophora</taxon>
        <taxon>Intramacronucleata</taxon>
        <taxon>Spirotrichea</taxon>
        <taxon>Stichotrichia</taxon>
        <taxon>Sporadotrichida</taxon>
        <taxon>Halteriidae</taxon>
        <taxon>Halteria</taxon>
    </lineage>
</organism>
<proteinExistence type="predicted"/>
<comment type="caution">
    <text evidence="2">The sequence shown here is derived from an EMBL/GenBank/DDBJ whole genome shotgun (WGS) entry which is preliminary data.</text>
</comment>
<dbReference type="EMBL" id="RRYP01007504">
    <property type="protein sequence ID" value="TNV80440.1"/>
    <property type="molecule type" value="Genomic_DNA"/>
</dbReference>